<gene>
    <name evidence="1" type="ORF">SDC9_79204</name>
</gene>
<reference evidence="1" key="1">
    <citation type="submission" date="2019-08" db="EMBL/GenBank/DDBJ databases">
        <authorList>
            <person name="Kucharzyk K."/>
            <person name="Murdoch R.W."/>
            <person name="Higgins S."/>
            <person name="Loffler F."/>
        </authorList>
    </citation>
    <scope>NUCLEOTIDE SEQUENCE</scope>
</reference>
<dbReference type="Pfam" id="PF06935">
    <property type="entry name" value="DUF1284"/>
    <property type="match status" value="1"/>
</dbReference>
<name>A0A644YWF5_9ZZZZ</name>
<dbReference type="EMBL" id="VSSQ01006420">
    <property type="protein sequence ID" value="MPM32639.1"/>
    <property type="molecule type" value="Genomic_DNA"/>
</dbReference>
<comment type="caution">
    <text evidence="1">The sequence shown here is derived from an EMBL/GenBank/DDBJ whole genome shotgun (WGS) entry which is preliminary data.</text>
</comment>
<accession>A0A644YWF5</accession>
<evidence type="ECO:0008006" key="2">
    <source>
        <dbReference type="Google" id="ProtNLM"/>
    </source>
</evidence>
<protein>
    <recommendedName>
        <fullName evidence="2">DUF1284 domain-containing protein</fullName>
    </recommendedName>
</protein>
<sequence>MNIWKIQGFEYINLDFERRLKSKLMLTIRPHHILCMRAYIGNGYSQEFKIKMENIIKEIKAYNKFLQVNNLKKEMNEVELVFYTDSICEKCPNKLDENLCSSQDKVKLLDLKVASHFNLKEGFYNYSELEDLVYSNITEDIFDDICKECEWYGVTNCKDYITVIK</sequence>
<evidence type="ECO:0000313" key="1">
    <source>
        <dbReference type="EMBL" id="MPM32639.1"/>
    </source>
</evidence>
<dbReference type="AlphaFoldDB" id="A0A644YWF5"/>
<proteinExistence type="predicted"/>
<organism evidence="1">
    <name type="scientific">bioreactor metagenome</name>
    <dbReference type="NCBI Taxonomy" id="1076179"/>
    <lineage>
        <taxon>unclassified sequences</taxon>
        <taxon>metagenomes</taxon>
        <taxon>ecological metagenomes</taxon>
    </lineage>
</organism>
<dbReference type="InterPro" id="IPR009702">
    <property type="entry name" value="DUF1284"/>
</dbReference>